<keyword evidence="1" id="KW-1133">Transmembrane helix</keyword>
<feature type="transmembrane region" description="Helical" evidence="1">
    <location>
        <begin position="12"/>
        <end position="38"/>
    </location>
</feature>
<dbReference type="EMBL" id="MSKJ01000010">
    <property type="protein sequence ID" value="OLO44883.1"/>
    <property type="molecule type" value="Genomic_DNA"/>
</dbReference>
<evidence type="ECO:0000259" key="2">
    <source>
        <dbReference type="Pfam" id="PF17173"/>
    </source>
</evidence>
<name>A0A1Q8V9V3_9ACTO</name>
<dbReference type="Pfam" id="PF17173">
    <property type="entry name" value="DUF5129"/>
    <property type="match status" value="1"/>
</dbReference>
<dbReference type="InterPro" id="IPR033435">
    <property type="entry name" value="DUF5129"/>
</dbReference>
<proteinExistence type="predicted"/>
<dbReference type="OrthoDB" id="3258660at2"/>
<reference evidence="3 4" key="1">
    <citation type="submission" date="2016-12" db="EMBL/GenBank/DDBJ databases">
        <title>Genomic Comparison of strains in the 'Actinomyces naeslundii' Group.</title>
        <authorList>
            <person name="Mughal S.R."/>
            <person name="Do T."/>
            <person name="Gilbert S.C."/>
            <person name="Witherden E.A."/>
            <person name="Didelot X."/>
            <person name="Beighton D."/>
        </authorList>
    </citation>
    <scope>NUCLEOTIDE SEQUENCE [LARGE SCALE GENOMIC DNA]</scope>
    <source>
        <strain evidence="3 4">CCUG 33920</strain>
    </source>
</reference>
<sequence length="326" mass="35223">MKQSAIVRLGGLRAVTLFVMNIAGALISILLLPAALLYPSASGHRPDVDVRDEAGIYHEQTLRRGLEEQNYDREVRIAVLSVPGAGISNIDEETVKYAGDGAQGSSWLKSSDVGSPVDGTVLFVVAPESHWVRCYAAKDLQLSADKRTAIENAAGSHYAQGDWDGGTVAMGRQLATYIGSGDGSSTMMRVVGAILSFMAGSGWLAFYIWQGMTARRRAQGAYRDMMRIVYTYDLTELQAGTLPEGSRQSRDVGSDYRRFRDEYDTVSQQWKDFGEPRGAQWFGRGVLAQATRLAERTASLAELDAAVNAGAATRTDTVPNPGGTAL</sequence>
<protein>
    <submittedName>
        <fullName evidence="3">DUF5129 domain-containing protein</fullName>
    </submittedName>
</protein>
<evidence type="ECO:0000256" key="1">
    <source>
        <dbReference type="SAM" id="Phobius"/>
    </source>
</evidence>
<keyword evidence="1" id="KW-0812">Transmembrane</keyword>
<feature type="transmembrane region" description="Helical" evidence="1">
    <location>
        <begin position="190"/>
        <end position="209"/>
    </location>
</feature>
<dbReference type="Gene3D" id="3.10.310.50">
    <property type="match status" value="1"/>
</dbReference>
<gene>
    <name evidence="3" type="ORF">BKH29_05370</name>
</gene>
<feature type="domain" description="DUF5129" evidence="2">
    <location>
        <begin position="50"/>
        <end position="310"/>
    </location>
</feature>
<evidence type="ECO:0000313" key="3">
    <source>
        <dbReference type="EMBL" id="OLO44883.1"/>
    </source>
</evidence>
<evidence type="ECO:0000313" key="4">
    <source>
        <dbReference type="Proteomes" id="UP000186857"/>
    </source>
</evidence>
<organism evidence="3 4">
    <name type="scientific">Actinomyces oris</name>
    <dbReference type="NCBI Taxonomy" id="544580"/>
    <lineage>
        <taxon>Bacteria</taxon>
        <taxon>Bacillati</taxon>
        <taxon>Actinomycetota</taxon>
        <taxon>Actinomycetes</taxon>
        <taxon>Actinomycetales</taxon>
        <taxon>Actinomycetaceae</taxon>
        <taxon>Actinomyces</taxon>
    </lineage>
</organism>
<dbReference type="Proteomes" id="UP000186857">
    <property type="component" value="Unassembled WGS sequence"/>
</dbReference>
<dbReference type="AlphaFoldDB" id="A0A1Q8V9V3"/>
<keyword evidence="1" id="KW-0472">Membrane</keyword>
<accession>A0A1Q8V9V3</accession>
<comment type="caution">
    <text evidence="3">The sequence shown here is derived from an EMBL/GenBank/DDBJ whole genome shotgun (WGS) entry which is preliminary data.</text>
</comment>